<proteinExistence type="predicted"/>
<sequence length="54" mass="6341">MNWGEELRKFVEEKIRELEAEENMGKVVEELESLDVEVPAGFSQTSIKEDRDRD</sequence>
<reference evidence="1" key="1">
    <citation type="submission" date="2008-03" db="EMBL/GenBank/DDBJ databases">
        <title>Complete sequence of Thermoproteus neutrophilus V24Sta.</title>
        <authorList>
            <consortium name="US DOE Joint Genome Institute"/>
            <person name="Copeland A."/>
            <person name="Lucas S."/>
            <person name="Lapidus A."/>
            <person name="Glavina del Rio T."/>
            <person name="Dalin E."/>
            <person name="Tice H."/>
            <person name="Bruce D."/>
            <person name="Goodwin L."/>
            <person name="Pitluck S."/>
            <person name="Sims D."/>
            <person name="Brettin T."/>
            <person name="Detter J.C."/>
            <person name="Han C."/>
            <person name="Kuske C.R."/>
            <person name="Schmutz J."/>
            <person name="Larimer F."/>
            <person name="Land M."/>
            <person name="Hauser L."/>
            <person name="Kyrpides N."/>
            <person name="Mikhailova N."/>
            <person name="Biddle J.F."/>
            <person name="Zhang Z."/>
            <person name="Fitz-Gibbon S.T."/>
            <person name="Lowe T.M."/>
            <person name="Saltikov C."/>
            <person name="House C.H."/>
            <person name="Richardson P."/>
        </authorList>
    </citation>
    <scope>NUCLEOTIDE SEQUENCE [LARGE SCALE GENOMIC DNA]</scope>
    <source>
        <strain evidence="1">V24Sta</strain>
    </source>
</reference>
<dbReference type="Proteomes" id="UP000001694">
    <property type="component" value="Chromosome"/>
</dbReference>
<name>B1YCI6_PYRNV</name>
<dbReference type="STRING" id="444157.Tneu_0557"/>
<keyword evidence="2" id="KW-1185">Reference proteome</keyword>
<evidence type="ECO:0000313" key="1">
    <source>
        <dbReference type="EMBL" id="ACB39499.1"/>
    </source>
</evidence>
<dbReference type="KEGG" id="tne:Tneu_0557"/>
<dbReference type="EMBL" id="CP001014">
    <property type="protein sequence ID" value="ACB39499.1"/>
    <property type="molecule type" value="Genomic_DNA"/>
</dbReference>
<dbReference type="GeneID" id="6165700"/>
<evidence type="ECO:0000313" key="2">
    <source>
        <dbReference type="Proteomes" id="UP000001694"/>
    </source>
</evidence>
<protein>
    <submittedName>
        <fullName evidence="1">Uncharacterized protein</fullName>
    </submittedName>
</protein>
<accession>B1YCI6</accession>
<dbReference type="eggNOG" id="arCOG02217">
    <property type="taxonomic scope" value="Archaea"/>
</dbReference>
<dbReference type="RefSeq" id="WP_012349919.1">
    <property type="nucleotide sequence ID" value="NC_010525.1"/>
</dbReference>
<dbReference type="AlphaFoldDB" id="B1YCI6"/>
<gene>
    <name evidence="1" type="ordered locus">Tneu_0557</name>
</gene>
<organism evidence="1 2">
    <name type="scientific">Pyrobaculum neutrophilum (strain DSM 2338 / JCM 9278 / NBRC 100436 / V24Sta)</name>
    <name type="common">Thermoproteus neutrophilus</name>
    <dbReference type="NCBI Taxonomy" id="444157"/>
    <lineage>
        <taxon>Archaea</taxon>
        <taxon>Thermoproteota</taxon>
        <taxon>Thermoprotei</taxon>
        <taxon>Thermoproteales</taxon>
        <taxon>Thermoproteaceae</taxon>
        <taxon>Pyrobaculum</taxon>
    </lineage>
</organism>
<dbReference type="HOGENOM" id="CLU_175270_0_2_2"/>